<dbReference type="EMBL" id="JAYMYQ010000003">
    <property type="protein sequence ID" value="KAK7345640.1"/>
    <property type="molecule type" value="Genomic_DNA"/>
</dbReference>
<dbReference type="InterPro" id="IPR044824">
    <property type="entry name" value="MAIN-like"/>
</dbReference>
<name>A0AAN9M041_CANGL</name>
<keyword evidence="3" id="KW-1185">Reference proteome</keyword>
<reference evidence="2 3" key="1">
    <citation type="submission" date="2024-01" db="EMBL/GenBank/DDBJ databases">
        <title>The genomes of 5 underutilized Papilionoideae crops provide insights into root nodulation and disease resistanc.</title>
        <authorList>
            <person name="Jiang F."/>
        </authorList>
    </citation>
    <scope>NUCLEOTIDE SEQUENCE [LARGE SCALE GENOMIC DNA]</scope>
    <source>
        <strain evidence="2">LVBAO_FW01</strain>
        <tissue evidence="2">Leaves</tissue>
    </source>
</reference>
<evidence type="ECO:0000313" key="2">
    <source>
        <dbReference type="EMBL" id="KAK7345640.1"/>
    </source>
</evidence>
<evidence type="ECO:0000313" key="3">
    <source>
        <dbReference type="Proteomes" id="UP001367508"/>
    </source>
</evidence>
<comment type="caution">
    <text evidence="2">The sequence shown here is derived from an EMBL/GenBank/DDBJ whole genome shotgun (WGS) entry which is preliminary data.</text>
</comment>
<dbReference type="InterPro" id="IPR019557">
    <property type="entry name" value="AminoTfrase-like_pln_mobile"/>
</dbReference>
<gene>
    <name evidence="2" type="ORF">VNO77_16248</name>
</gene>
<dbReference type="GO" id="GO:0010073">
    <property type="term" value="P:meristem maintenance"/>
    <property type="evidence" value="ECO:0007669"/>
    <property type="project" value="InterPro"/>
</dbReference>
<proteinExistence type="predicted"/>
<sequence length="97" mass="10575">MLNCSTPCVAQLQFVHSDTSLIETLVERWRSETYTFHTLLGECTISLQDVGVLMGLPIYGLPVIGSTSSTMWQLIAQDVLGVSLAERELVGGSLKMS</sequence>
<dbReference type="PANTHER" id="PTHR46033:SF8">
    <property type="entry name" value="PROTEIN MAINTENANCE OF MERISTEMS-LIKE"/>
    <property type="match status" value="1"/>
</dbReference>
<feature type="domain" description="Aminotransferase-like plant mobile" evidence="1">
    <location>
        <begin position="16"/>
        <end position="86"/>
    </location>
</feature>
<dbReference type="PANTHER" id="PTHR46033">
    <property type="entry name" value="PROTEIN MAIN-LIKE 2"/>
    <property type="match status" value="1"/>
</dbReference>
<dbReference type="Pfam" id="PF10536">
    <property type="entry name" value="PMD"/>
    <property type="match status" value="1"/>
</dbReference>
<dbReference type="AlphaFoldDB" id="A0AAN9M041"/>
<dbReference type="Proteomes" id="UP001367508">
    <property type="component" value="Unassembled WGS sequence"/>
</dbReference>
<evidence type="ECO:0000259" key="1">
    <source>
        <dbReference type="Pfam" id="PF10536"/>
    </source>
</evidence>
<organism evidence="2 3">
    <name type="scientific">Canavalia gladiata</name>
    <name type="common">Sword bean</name>
    <name type="synonym">Dolichos gladiatus</name>
    <dbReference type="NCBI Taxonomy" id="3824"/>
    <lineage>
        <taxon>Eukaryota</taxon>
        <taxon>Viridiplantae</taxon>
        <taxon>Streptophyta</taxon>
        <taxon>Embryophyta</taxon>
        <taxon>Tracheophyta</taxon>
        <taxon>Spermatophyta</taxon>
        <taxon>Magnoliopsida</taxon>
        <taxon>eudicotyledons</taxon>
        <taxon>Gunneridae</taxon>
        <taxon>Pentapetalae</taxon>
        <taxon>rosids</taxon>
        <taxon>fabids</taxon>
        <taxon>Fabales</taxon>
        <taxon>Fabaceae</taxon>
        <taxon>Papilionoideae</taxon>
        <taxon>50 kb inversion clade</taxon>
        <taxon>NPAAA clade</taxon>
        <taxon>indigoferoid/millettioid clade</taxon>
        <taxon>Phaseoleae</taxon>
        <taxon>Canavalia</taxon>
    </lineage>
</organism>
<protein>
    <recommendedName>
        <fullName evidence="1">Aminotransferase-like plant mobile domain-containing protein</fullName>
    </recommendedName>
</protein>
<accession>A0AAN9M041</accession>